<organism evidence="8 9">
    <name type="scientific">Microctonus hyperodae</name>
    <name type="common">Parasitoid wasp</name>
    <dbReference type="NCBI Taxonomy" id="165561"/>
    <lineage>
        <taxon>Eukaryota</taxon>
        <taxon>Metazoa</taxon>
        <taxon>Ecdysozoa</taxon>
        <taxon>Arthropoda</taxon>
        <taxon>Hexapoda</taxon>
        <taxon>Insecta</taxon>
        <taxon>Pterygota</taxon>
        <taxon>Neoptera</taxon>
        <taxon>Endopterygota</taxon>
        <taxon>Hymenoptera</taxon>
        <taxon>Apocrita</taxon>
        <taxon>Ichneumonoidea</taxon>
        <taxon>Braconidae</taxon>
        <taxon>Euphorinae</taxon>
        <taxon>Microctonus</taxon>
    </lineage>
</organism>
<reference evidence="8" key="1">
    <citation type="journal article" date="2023" name="bioRxiv">
        <title>Scaffold-level genome assemblies of two parasitoid biocontrol wasps reveal the parthenogenesis mechanism and an associated novel virus.</title>
        <authorList>
            <person name="Inwood S."/>
            <person name="Skelly J."/>
            <person name="Guhlin J."/>
            <person name="Harrop T."/>
            <person name="Goldson S."/>
            <person name="Dearden P."/>
        </authorList>
    </citation>
    <scope>NUCLEOTIDE SEQUENCE</scope>
    <source>
        <strain evidence="8">Lincoln</strain>
        <tissue evidence="8">Whole body</tissue>
    </source>
</reference>
<dbReference type="InterPro" id="IPR045121">
    <property type="entry name" value="CoAse"/>
</dbReference>
<dbReference type="SUPFAM" id="SSF55811">
    <property type="entry name" value="Nudix"/>
    <property type="match status" value="1"/>
</dbReference>
<evidence type="ECO:0000256" key="4">
    <source>
        <dbReference type="ARBA" id="ARBA00022801"/>
    </source>
</evidence>
<evidence type="ECO:0000313" key="8">
    <source>
        <dbReference type="EMBL" id="KAK0175677.1"/>
    </source>
</evidence>
<dbReference type="PANTHER" id="PTHR12992">
    <property type="entry name" value="NUDIX HYDROLASE"/>
    <property type="match status" value="1"/>
</dbReference>
<dbReference type="Gene3D" id="3.90.79.10">
    <property type="entry name" value="Nucleoside Triphosphate Pyrophosphohydrolase"/>
    <property type="match status" value="1"/>
</dbReference>
<comment type="cofactor">
    <cofactor evidence="2">
        <name>Mg(2+)</name>
        <dbReference type="ChEBI" id="CHEBI:18420"/>
    </cofactor>
</comment>
<comment type="cofactor">
    <cofactor evidence="1">
        <name>Mn(2+)</name>
        <dbReference type="ChEBI" id="CHEBI:29035"/>
    </cofactor>
</comment>
<dbReference type="AlphaFoldDB" id="A0AA39KVY4"/>
<dbReference type="CDD" id="cd03426">
    <property type="entry name" value="NUDIX_CoAse_Nudt7"/>
    <property type="match status" value="1"/>
</dbReference>
<dbReference type="InterPro" id="IPR000086">
    <property type="entry name" value="NUDIX_hydrolase_dom"/>
</dbReference>
<keyword evidence="6" id="KW-0464">Manganese</keyword>
<dbReference type="PANTHER" id="PTHR12992:SF11">
    <property type="entry name" value="MITOCHONDRIAL COENZYME A DIPHOSPHATASE NUDT8"/>
    <property type="match status" value="1"/>
</dbReference>
<feature type="domain" description="Nudix hydrolase" evidence="7">
    <location>
        <begin position="73"/>
        <end position="210"/>
    </location>
</feature>
<evidence type="ECO:0000256" key="3">
    <source>
        <dbReference type="ARBA" id="ARBA00022723"/>
    </source>
</evidence>
<evidence type="ECO:0000259" key="7">
    <source>
        <dbReference type="PROSITE" id="PS51462"/>
    </source>
</evidence>
<protein>
    <recommendedName>
        <fullName evidence="7">Nudix hydrolase domain-containing protein</fullName>
    </recommendedName>
</protein>
<proteinExistence type="predicted"/>
<gene>
    <name evidence="8" type="ORF">PV327_009408</name>
</gene>
<keyword evidence="3" id="KW-0479">Metal-binding</keyword>
<evidence type="ECO:0000256" key="6">
    <source>
        <dbReference type="ARBA" id="ARBA00023211"/>
    </source>
</evidence>
<dbReference type="PROSITE" id="PS51462">
    <property type="entry name" value="NUDIX"/>
    <property type="match status" value="1"/>
</dbReference>
<keyword evidence="9" id="KW-1185">Reference proteome</keyword>
<name>A0AA39KVY4_MICHY</name>
<dbReference type="Proteomes" id="UP001168972">
    <property type="component" value="Unassembled WGS sequence"/>
</dbReference>
<comment type="caution">
    <text evidence="8">The sequence shown here is derived from an EMBL/GenBank/DDBJ whole genome shotgun (WGS) entry which is preliminary data.</text>
</comment>
<evidence type="ECO:0000256" key="5">
    <source>
        <dbReference type="ARBA" id="ARBA00022842"/>
    </source>
</evidence>
<evidence type="ECO:0000256" key="1">
    <source>
        <dbReference type="ARBA" id="ARBA00001936"/>
    </source>
</evidence>
<dbReference type="Pfam" id="PF00293">
    <property type="entry name" value="NUDIX"/>
    <property type="match status" value="1"/>
</dbReference>
<evidence type="ECO:0000313" key="9">
    <source>
        <dbReference type="Proteomes" id="UP001168972"/>
    </source>
</evidence>
<keyword evidence="5" id="KW-0460">Magnesium</keyword>
<accession>A0AA39KVY4</accession>
<sequence length="260" mass="30117">MDHSIIYHKQTIDKRPQMMRLSQGMVKKIQRNFCKITNHTSLHPDIILSDENREKCIKNLKIFRSLSESTENTKKAAVLVPLCLHNNELGLLYTLRSRKLNTNRGQVSFPGGIRDIEDKSFEDTALRETWEELKIPKDKVIIWSSATLIGRKHVNVMPILGYIGHVHPEHLKVNPQEVEEAFVVSLKNLCDPKQCSFTQFRNNYTLPTYLGGKYRIWGLTALITHIIMKALVPNVYRHELPFLQPIEQRVKISENNKPLT</sequence>
<dbReference type="InterPro" id="IPR015797">
    <property type="entry name" value="NUDIX_hydrolase-like_dom_sf"/>
</dbReference>
<evidence type="ECO:0000256" key="2">
    <source>
        <dbReference type="ARBA" id="ARBA00001946"/>
    </source>
</evidence>
<keyword evidence="4" id="KW-0378">Hydrolase</keyword>
<dbReference type="GO" id="GO:0010945">
    <property type="term" value="F:coenzyme A diphosphatase activity"/>
    <property type="evidence" value="ECO:0007669"/>
    <property type="project" value="InterPro"/>
</dbReference>
<dbReference type="EMBL" id="JAQQBR010000005">
    <property type="protein sequence ID" value="KAK0175677.1"/>
    <property type="molecule type" value="Genomic_DNA"/>
</dbReference>
<dbReference type="GO" id="GO:0046872">
    <property type="term" value="F:metal ion binding"/>
    <property type="evidence" value="ECO:0007669"/>
    <property type="project" value="UniProtKB-KW"/>
</dbReference>
<reference evidence="8" key="2">
    <citation type="submission" date="2023-03" db="EMBL/GenBank/DDBJ databases">
        <authorList>
            <person name="Inwood S.N."/>
            <person name="Skelly J.G."/>
            <person name="Guhlin J."/>
            <person name="Harrop T.W.R."/>
            <person name="Goldson S.G."/>
            <person name="Dearden P.K."/>
        </authorList>
    </citation>
    <scope>NUCLEOTIDE SEQUENCE</scope>
    <source>
        <strain evidence="8">Lincoln</strain>
        <tissue evidence="8">Whole body</tissue>
    </source>
</reference>